<sequence>MIAVIFALLCAASNATASVLQRREARTMPLTMAFRPSLIWALLRRPAWLGGVAALIAGFLFQATALSFGGLALVQPLLVAELPLTMIGISLILNVTVDRQSWLATAALTGGLALFLLTAAPSSNSRAVISADEWALAGGATVLPWPRRSRRHEPSRRSAARSPSA</sequence>
<dbReference type="PANTHER" id="PTHR40761:SF1">
    <property type="entry name" value="CONSERVED INTEGRAL MEMBRANE ALANINE VALINE AND LEUCINE RICH PROTEIN-RELATED"/>
    <property type="match status" value="1"/>
</dbReference>
<feature type="transmembrane region" description="Helical" evidence="2">
    <location>
        <begin position="47"/>
        <end position="71"/>
    </location>
</feature>
<dbReference type="OrthoDB" id="4571836at2"/>
<accession>A0A5M3XYE7</accession>
<dbReference type="AlphaFoldDB" id="A0A5M3XYE7"/>
<evidence type="ECO:0000313" key="4">
    <source>
        <dbReference type="EMBL" id="GES26020.1"/>
    </source>
</evidence>
<proteinExistence type="predicted"/>
<reference evidence="4 5" key="1">
    <citation type="submission" date="2019-10" db="EMBL/GenBank/DDBJ databases">
        <title>Whole genome shotgun sequence of Acrocarpospora pleiomorpha NBRC 16267.</title>
        <authorList>
            <person name="Ichikawa N."/>
            <person name="Kimura A."/>
            <person name="Kitahashi Y."/>
            <person name="Komaki H."/>
            <person name="Oguchi A."/>
        </authorList>
    </citation>
    <scope>NUCLEOTIDE SEQUENCE [LARGE SCALE GENOMIC DNA]</scope>
    <source>
        <strain evidence="4 5">NBRC 16267</strain>
    </source>
</reference>
<keyword evidence="2" id="KW-0472">Membrane</keyword>
<evidence type="ECO:0008006" key="6">
    <source>
        <dbReference type="Google" id="ProtNLM"/>
    </source>
</evidence>
<organism evidence="4 5">
    <name type="scientific">Acrocarpospora pleiomorpha</name>
    <dbReference type="NCBI Taxonomy" id="90975"/>
    <lineage>
        <taxon>Bacteria</taxon>
        <taxon>Bacillati</taxon>
        <taxon>Actinomycetota</taxon>
        <taxon>Actinomycetes</taxon>
        <taxon>Streptosporangiales</taxon>
        <taxon>Streptosporangiaceae</taxon>
        <taxon>Acrocarpospora</taxon>
    </lineage>
</organism>
<name>A0A5M3XYE7_9ACTN</name>
<feature type="chain" id="PRO_5024422449" description="EamA domain-containing protein" evidence="3">
    <location>
        <begin position="18"/>
        <end position="165"/>
    </location>
</feature>
<feature type="signal peptide" evidence="3">
    <location>
        <begin position="1"/>
        <end position="17"/>
    </location>
</feature>
<keyword evidence="2" id="KW-1133">Transmembrane helix</keyword>
<evidence type="ECO:0000313" key="5">
    <source>
        <dbReference type="Proteomes" id="UP000377595"/>
    </source>
</evidence>
<protein>
    <recommendedName>
        <fullName evidence="6">EamA domain-containing protein</fullName>
    </recommendedName>
</protein>
<feature type="transmembrane region" description="Helical" evidence="2">
    <location>
        <begin position="78"/>
        <end position="96"/>
    </location>
</feature>
<feature type="region of interest" description="Disordered" evidence="1">
    <location>
        <begin position="146"/>
        <end position="165"/>
    </location>
</feature>
<dbReference type="RefSeq" id="WP_155350759.1">
    <property type="nucleotide sequence ID" value="NZ_BAAAHM010000053.1"/>
</dbReference>
<evidence type="ECO:0000256" key="2">
    <source>
        <dbReference type="SAM" id="Phobius"/>
    </source>
</evidence>
<feature type="transmembrane region" description="Helical" evidence="2">
    <location>
        <begin position="102"/>
        <end position="120"/>
    </location>
</feature>
<evidence type="ECO:0000256" key="3">
    <source>
        <dbReference type="SAM" id="SignalP"/>
    </source>
</evidence>
<gene>
    <name evidence="4" type="ORF">Aple_089190</name>
</gene>
<dbReference type="EMBL" id="BLAF01000077">
    <property type="protein sequence ID" value="GES26020.1"/>
    <property type="molecule type" value="Genomic_DNA"/>
</dbReference>
<dbReference type="PANTHER" id="PTHR40761">
    <property type="entry name" value="CONSERVED INTEGRAL MEMBRANE ALANINE VALINE AND LEUCINE RICH PROTEIN-RELATED"/>
    <property type="match status" value="1"/>
</dbReference>
<evidence type="ECO:0000256" key="1">
    <source>
        <dbReference type="SAM" id="MobiDB-lite"/>
    </source>
</evidence>
<comment type="caution">
    <text evidence="4">The sequence shown here is derived from an EMBL/GenBank/DDBJ whole genome shotgun (WGS) entry which is preliminary data.</text>
</comment>
<keyword evidence="2" id="KW-0812">Transmembrane</keyword>
<keyword evidence="5" id="KW-1185">Reference proteome</keyword>
<dbReference type="Proteomes" id="UP000377595">
    <property type="component" value="Unassembled WGS sequence"/>
</dbReference>
<keyword evidence="3" id="KW-0732">Signal</keyword>